<dbReference type="Gene3D" id="3.90.550.10">
    <property type="entry name" value="Spore Coat Polysaccharide Biosynthesis Protein SpsA, Chain A"/>
    <property type="match status" value="1"/>
</dbReference>
<dbReference type="AlphaFoldDB" id="W2RSR8"/>
<accession>W2RSR8</accession>
<gene>
    <name evidence="1" type="ORF">HMPREF1541_06807</name>
</gene>
<dbReference type="SUPFAM" id="SSF53448">
    <property type="entry name" value="Nucleotide-diphospho-sugar transferases"/>
    <property type="match status" value="1"/>
</dbReference>
<evidence type="ECO:0000313" key="1">
    <source>
        <dbReference type="EMBL" id="ETN38769.1"/>
    </source>
</evidence>
<dbReference type="GeneID" id="19974146"/>
<sequence>MVLAIPVRWTAQAITVLALLTIFFLSRHSVYDFAESRAGIESPSTSSDEKLGYVTWLGKTGVGDDEKDVYFLATRLLVYQILHDPSTRSPRSLPIIVMTTPDVKEANKQRLQADGATVIPIDFVTEGLDWLKPRRPTWAHIMSKLRAWQLTAYSRLLMLDGDLILRRPLDSVFDETNATIIPTLSAPPNEIKLDENPLPAKYLFAAAPEVNGPKHHYPPTREHDDFIHAQEFNMGFALLAPSQEMFEYYISILRIPDRFYGGKMEQSLLNYAHRPGGAMPWQDLPFTYNIRSPLEEDILGNVASLHDKWWGKTEQYPALAGWYRAKQEEMLRFYAEREM</sequence>
<dbReference type="EMBL" id="KB822722">
    <property type="protein sequence ID" value="ETN38769.1"/>
    <property type="molecule type" value="Genomic_DNA"/>
</dbReference>
<name>W2RSR8_CYPE1</name>
<organism evidence="1 2">
    <name type="scientific">Cyphellophora europaea (strain CBS 101466)</name>
    <name type="common">Phialophora europaea</name>
    <dbReference type="NCBI Taxonomy" id="1220924"/>
    <lineage>
        <taxon>Eukaryota</taxon>
        <taxon>Fungi</taxon>
        <taxon>Dikarya</taxon>
        <taxon>Ascomycota</taxon>
        <taxon>Pezizomycotina</taxon>
        <taxon>Eurotiomycetes</taxon>
        <taxon>Chaetothyriomycetidae</taxon>
        <taxon>Chaetothyriales</taxon>
        <taxon>Cyphellophoraceae</taxon>
        <taxon>Cyphellophora</taxon>
    </lineage>
</organism>
<dbReference type="RefSeq" id="XP_008719358.1">
    <property type="nucleotide sequence ID" value="XM_008721136.1"/>
</dbReference>
<dbReference type="OrthoDB" id="2014201at2759"/>
<dbReference type="HOGENOM" id="CLU_048469_0_1_1"/>
<dbReference type="VEuPathDB" id="FungiDB:HMPREF1541_06807"/>
<evidence type="ECO:0000313" key="2">
    <source>
        <dbReference type="Proteomes" id="UP000030752"/>
    </source>
</evidence>
<keyword evidence="2" id="KW-1185">Reference proteome</keyword>
<dbReference type="InParanoid" id="W2RSR8"/>
<dbReference type="STRING" id="1220924.W2RSR8"/>
<dbReference type="eggNOG" id="KOG1950">
    <property type="taxonomic scope" value="Eukaryota"/>
</dbReference>
<dbReference type="Proteomes" id="UP000030752">
    <property type="component" value="Unassembled WGS sequence"/>
</dbReference>
<reference evidence="1 2" key="1">
    <citation type="submission" date="2013-03" db="EMBL/GenBank/DDBJ databases">
        <title>The Genome Sequence of Phialophora europaea CBS 101466.</title>
        <authorList>
            <consortium name="The Broad Institute Genomics Platform"/>
            <person name="Cuomo C."/>
            <person name="de Hoog S."/>
            <person name="Gorbushina A."/>
            <person name="Walker B."/>
            <person name="Young S.K."/>
            <person name="Zeng Q."/>
            <person name="Gargeya S."/>
            <person name="Fitzgerald M."/>
            <person name="Haas B."/>
            <person name="Abouelleil A."/>
            <person name="Allen A.W."/>
            <person name="Alvarado L."/>
            <person name="Arachchi H.M."/>
            <person name="Berlin A.M."/>
            <person name="Chapman S.B."/>
            <person name="Gainer-Dewar J."/>
            <person name="Goldberg J."/>
            <person name="Griggs A."/>
            <person name="Gujja S."/>
            <person name="Hansen M."/>
            <person name="Howarth C."/>
            <person name="Imamovic A."/>
            <person name="Ireland A."/>
            <person name="Larimer J."/>
            <person name="McCowan C."/>
            <person name="Murphy C."/>
            <person name="Pearson M."/>
            <person name="Poon T.W."/>
            <person name="Priest M."/>
            <person name="Roberts A."/>
            <person name="Saif S."/>
            <person name="Shea T."/>
            <person name="Sisk P."/>
            <person name="Sykes S."/>
            <person name="Wortman J."/>
            <person name="Nusbaum C."/>
            <person name="Birren B."/>
        </authorList>
    </citation>
    <scope>NUCLEOTIDE SEQUENCE [LARGE SCALE GENOMIC DNA]</scope>
    <source>
        <strain evidence="1 2">CBS 101466</strain>
    </source>
</reference>
<protein>
    <submittedName>
        <fullName evidence="1">Uncharacterized protein</fullName>
    </submittedName>
</protein>
<dbReference type="InterPro" id="IPR029044">
    <property type="entry name" value="Nucleotide-diphossugar_trans"/>
</dbReference>
<proteinExistence type="predicted"/>
<dbReference type="PANTHER" id="PTHR11183">
    <property type="entry name" value="GLYCOGENIN SUBFAMILY MEMBER"/>
    <property type="match status" value="1"/>
</dbReference>
<dbReference type="InterPro" id="IPR050587">
    <property type="entry name" value="GNT1/Glycosyltrans_8"/>
</dbReference>